<dbReference type="OrthoDB" id="8478724at2"/>
<dbReference type="PROSITE" id="PS50110">
    <property type="entry name" value="RESPONSE_REGULATORY"/>
    <property type="match status" value="1"/>
</dbReference>
<evidence type="ECO:0000313" key="4">
    <source>
        <dbReference type="Proteomes" id="UP000198790"/>
    </source>
</evidence>
<dbReference type="Gene3D" id="3.40.50.2300">
    <property type="match status" value="1"/>
</dbReference>
<proteinExistence type="predicted"/>
<dbReference type="STRING" id="237018.SAMN04489723_10924"/>
<accession>A0A1I1APM4</accession>
<dbReference type="InterPro" id="IPR001789">
    <property type="entry name" value="Sig_transdc_resp-reg_receiver"/>
</dbReference>
<keyword evidence="4" id="KW-1185">Reference proteome</keyword>
<evidence type="ECO:0000256" key="1">
    <source>
        <dbReference type="PROSITE-ProRule" id="PRU00169"/>
    </source>
</evidence>
<feature type="modified residue" description="4-aspartylphosphate" evidence="1">
    <location>
        <position position="57"/>
    </location>
</feature>
<dbReference type="EMBL" id="FOKK01000009">
    <property type="protein sequence ID" value="SFB39974.1"/>
    <property type="molecule type" value="Genomic_DNA"/>
</dbReference>
<dbReference type="SUPFAM" id="SSF52172">
    <property type="entry name" value="CheY-like"/>
    <property type="match status" value="1"/>
</dbReference>
<sequence length="370" mass="42772">MNLLIVEDDKPTIQSYLDNIESFNKNSDVQIEAEVIDNLADAKKSLISPDYDAAIIDLKLSSNSVDLEGLEIVDEIKDKLRFPIFIVSGSLGQVEREENAFFKKRSRDGNFKDILIEITDIYKTGVTNILGRKGTIEKYLNSIFWNHMSNSMGFWIKDTTRTPQEKENSLLRYTLLHMQEHIDEELEKYHPSEFYISKPIKKNLYTGDIIELDKSRFLILTPSCDIVLRPDGNRNADFILFCKIKSLESVVKNYELLKHDTSQKNDNRMRINGFFENKNQKYHFIPKAESIDPGLIDFQEKMTIPSSEVNELLKAGKISRIATISQPFLKDVISRYSTYYSRQGSPDFNIDEIYKSIFIKEDDSQIKSIG</sequence>
<dbReference type="GO" id="GO:0000160">
    <property type="term" value="P:phosphorelay signal transduction system"/>
    <property type="evidence" value="ECO:0007669"/>
    <property type="project" value="InterPro"/>
</dbReference>
<dbReference type="InterPro" id="IPR011006">
    <property type="entry name" value="CheY-like_superfamily"/>
</dbReference>
<reference evidence="3 4" key="1">
    <citation type="submission" date="2016-10" db="EMBL/GenBank/DDBJ databases">
        <authorList>
            <person name="de Groot N.N."/>
        </authorList>
    </citation>
    <scope>NUCLEOTIDE SEQUENCE [LARGE SCALE GENOMIC DNA]</scope>
    <source>
        <strain evidence="3 4">DSM 23399</strain>
    </source>
</reference>
<dbReference type="RefSeq" id="WP_092898004.1">
    <property type="nucleotide sequence ID" value="NZ_FOKK01000009.1"/>
</dbReference>
<evidence type="ECO:0000259" key="2">
    <source>
        <dbReference type="PROSITE" id="PS50110"/>
    </source>
</evidence>
<dbReference type="Proteomes" id="UP000198790">
    <property type="component" value="Unassembled WGS sequence"/>
</dbReference>
<feature type="domain" description="Response regulatory" evidence="2">
    <location>
        <begin position="2"/>
        <end position="119"/>
    </location>
</feature>
<name>A0A1I1APM4_9BACT</name>
<gene>
    <name evidence="3" type="ORF">SAMN04489723_10924</name>
</gene>
<protein>
    <recommendedName>
        <fullName evidence="2">Response regulatory domain-containing protein</fullName>
    </recommendedName>
</protein>
<evidence type="ECO:0000313" key="3">
    <source>
        <dbReference type="EMBL" id="SFB39974.1"/>
    </source>
</evidence>
<keyword evidence="1" id="KW-0597">Phosphoprotein</keyword>
<dbReference type="AlphaFoldDB" id="A0A1I1APM4"/>
<organism evidence="3 4">
    <name type="scientific">Algoriphagus aquimarinus</name>
    <dbReference type="NCBI Taxonomy" id="237018"/>
    <lineage>
        <taxon>Bacteria</taxon>
        <taxon>Pseudomonadati</taxon>
        <taxon>Bacteroidota</taxon>
        <taxon>Cytophagia</taxon>
        <taxon>Cytophagales</taxon>
        <taxon>Cyclobacteriaceae</taxon>
        <taxon>Algoriphagus</taxon>
    </lineage>
</organism>